<protein>
    <recommendedName>
        <fullName evidence="4">Porin family protein</fullName>
    </recommendedName>
</protein>
<proteinExistence type="predicted"/>
<dbReference type="Gene3D" id="2.40.160.20">
    <property type="match status" value="1"/>
</dbReference>
<dbReference type="EMBL" id="VBPB01000046">
    <property type="protein sequence ID" value="TMQ73738.1"/>
    <property type="molecule type" value="Genomic_DNA"/>
</dbReference>
<comment type="caution">
    <text evidence="2">The sequence shown here is derived from an EMBL/GenBank/DDBJ whole genome shotgun (WGS) entry which is preliminary data.</text>
</comment>
<sequence>MRNHGMAMLTMLTAALLIPAMAGAADQSNTLTNAVNTSSTSSNPRSAGTIEFAPSVSFSRSAFTPVGGTTSIATTNLSASAAIGRCMTDRVELIGTLLLQHRDEAGSGRTGYGGGAGVQYNLIPQNNVTPFFSATVGAISYSGTAGSDKAFLAPMLRAGVSTSIMEGRAVNISAGYQHEINRKSTLEKSADAFDVAIGMSFFRPQGQ</sequence>
<dbReference type="Proteomes" id="UP000319771">
    <property type="component" value="Unassembled WGS sequence"/>
</dbReference>
<evidence type="ECO:0000256" key="1">
    <source>
        <dbReference type="SAM" id="SignalP"/>
    </source>
</evidence>
<evidence type="ECO:0000313" key="2">
    <source>
        <dbReference type="EMBL" id="TMQ73738.1"/>
    </source>
</evidence>
<accession>A0A538UCV3</accession>
<gene>
    <name evidence="2" type="ORF">E6K81_03165</name>
</gene>
<reference evidence="2 3" key="1">
    <citation type="journal article" date="2019" name="Nat. Microbiol.">
        <title>Mediterranean grassland soil C-N compound turnover is dependent on rainfall and depth, and is mediated by genomically divergent microorganisms.</title>
        <authorList>
            <person name="Diamond S."/>
            <person name="Andeer P.F."/>
            <person name="Li Z."/>
            <person name="Crits-Christoph A."/>
            <person name="Burstein D."/>
            <person name="Anantharaman K."/>
            <person name="Lane K.R."/>
            <person name="Thomas B.C."/>
            <person name="Pan C."/>
            <person name="Northen T.R."/>
            <person name="Banfield J.F."/>
        </authorList>
    </citation>
    <scope>NUCLEOTIDE SEQUENCE [LARGE SCALE GENOMIC DNA]</scope>
    <source>
        <strain evidence="2">WS_11</strain>
    </source>
</reference>
<feature type="chain" id="PRO_5021754363" description="Porin family protein" evidence="1">
    <location>
        <begin position="25"/>
        <end position="207"/>
    </location>
</feature>
<dbReference type="AlphaFoldDB" id="A0A538UCV3"/>
<keyword evidence="1" id="KW-0732">Signal</keyword>
<dbReference type="InterPro" id="IPR011250">
    <property type="entry name" value="OMP/PagP_B-barrel"/>
</dbReference>
<evidence type="ECO:0000313" key="3">
    <source>
        <dbReference type="Proteomes" id="UP000319771"/>
    </source>
</evidence>
<organism evidence="2 3">
    <name type="scientific">Eiseniibacteriota bacterium</name>
    <dbReference type="NCBI Taxonomy" id="2212470"/>
    <lineage>
        <taxon>Bacteria</taxon>
        <taxon>Candidatus Eiseniibacteriota</taxon>
    </lineage>
</organism>
<evidence type="ECO:0008006" key="4">
    <source>
        <dbReference type="Google" id="ProtNLM"/>
    </source>
</evidence>
<feature type="signal peptide" evidence="1">
    <location>
        <begin position="1"/>
        <end position="24"/>
    </location>
</feature>
<dbReference type="SUPFAM" id="SSF56925">
    <property type="entry name" value="OMPA-like"/>
    <property type="match status" value="1"/>
</dbReference>
<name>A0A538UCV3_UNCEI</name>